<proteinExistence type="predicted"/>
<evidence type="ECO:0000259" key="1">
    <source>
        <dbReference type="Pfam" id="PF06568"/>
    </source>
</evidence>
<sequence length="54" mass="6743">MEFHENRAKQPFIGFVLIWRAFKKWRLQVQTRRILQQMSDERLKDLGLRRDQID</sequence>
<gene>
    <name evidence="2" type="ORF">GBB84_04620</name>
</gene>
<accession>A0A6L5E4C3</accession>
<dbReference type="EMBL" id="WHIY01000002">
    <property type="protein sequence ID" value="MPQ50196.1"/>
    <property type="molecule type" value="Genomic_DNA"/>
</dbReference>
<dbReference type="RefSeq" id="WP_152402016.1">
    <property type="nucleotide sequence ID" value="NZ_JBGUBF010000002.1"/>
</dbReference>
<dbReference type="AlphaFoldDB" id="A0A6L5E4C3"/>
<comment type="caution">
    <text evidence="2">The sequence shown here is derived from an EMBL/GenBank/DDBJ whole genome shotgun (WGS) entry which is preliminary data.</text>
</comment>
<organism evidence="2 3">
    <name type="scientific">Citrobacter telavivensis</name>
    <dbReference type="NCBI Taxonomy" id="2653932"/>
    <lineage>
        <taxon>Bacteria</taxon>
        <taxon>Pseudomonadati</taxon>
        <taxon>Pseudomonadota</taxon>
        <taxon>Gammaproteobacteria</taxon>
        <taxon>Enterobacterales</taxon>
        <taxon>Enterobacteriaceae</taxon>
        <taxon>Citrobacter</taxon>
    </lineage>
</organism>
<evidence type="ECO:0000313" key="3">
    <source>
        <dbReference type="Proteomes" id="UP000475079"/>
    </source>
</evidence>
<protein>
    <submittedName>
        <fullName evidence="2">DUF1127 domain-containing protein</fullName>
    </submittedName>
</protein>
<keyword evidence="3" id="KW-1185">Reference proteome</keyword>
<name>A0A6L5E4C3_9ENTR</name>
<dbReference type="Pfam" id="PF06568">
    <property type="entry name" value="YjiS-like"/>
    <property type="match status" value="1"/>
</dbReference>
<dbReference type="InterPro" id="IPR009506">
    <property type="entry name" value="YjiS-like"/>
</dbReference>
<evidence type="ECO:0000313" key="2">
    <source>
        <dbReference type="EMBL" id="MPQ50196.1"/>
    </source>
</evidence>
<reference evidence="2 3" key="1">
    <citation type="submission" date="2019-10" db="EMBL/GenBank/DDBJ databases">
        <title>Characterization of a new Citrobacter species.</title>
        <authorList>
            <person name="Goncalves Ribeiro T."/>
            <person name="Izdebski R."/>
            <person name="Urbanowicz P."/>
            <person name="Carmeli Y."/>
            <person name="Gniadkowski M."/>
            <person name="Peixe L."/>
        </authorList>
    </citation>
    <scope>NUCLEOTIDE SEQUENCE [LARGE SCALE GENOMIC DNA]</scope>
    <source>
        <strain evidence="2 3">NMI7905_11</strain>
    </source>
</reference>
<dbReference type="Proteomes" id="UP000475079">
    <property type="component" value="Unassembled WGS sequence"/>
</dbReference>
<feature type="domain" description="YjiS-like" evidence="1">
    <location>
        <begin position="18"/>
        <end position="54"/>
    </location>
</feature>